<proteinExistence type="predicted"/>
<gene>
    <name evidence="1" type="ORF">A176_005172</name>
</gene>
<dbReference type="KEGG" id="mym:A176_005172"/>
<dbReference type="EMBL" id="CP012109">
    <property type="protein sequence ID" value="AKQ68260.1"/>
    <property type="molecule type" value="Genomic_DNA"/>
</dbReference>
<dbReference type="AlphaFoldDB" id="A0A0H4X3N7"/>
<dbReference type="PATRIC" id="fig|1297742.4.peg.5250"/>
<accession>A0A0H4X3N7</accession>
<protein>
    <submittedName>
        <fullName evidence="1">Uncharacterized protein</fullName>
    </submittedName>
</protein>
<reference evidence="1 2" key="1">
    <citation type="journal article" date="2016" name="PLoS ONE">
        <title>Complete Genome Sequence and Comparative Genomics of a Novel Myxobacterium Myxococcus hansupus.</title>
        <authorList>
            <person name="Sharma G."/>
            <person name="Narwani T."/>
            <person name="Subramanian S."/>
        </authorList>
    </citation>
    <scope>NUCLEOTIDE SEQUENCE [LARGE SCALE GENOMIC DNA]</scope>
    <source>
        <strain evidence="2">mixupus</strain>
    </source>
</reference>
<name>A0A0H4X3N7_9BACT</name>
<evidence type="ECO:0000313" key="1">
    <source>
        <dbReference type="EMBL" id="AKQ68260.1"/>
    </source>
</evidence>
<evidence type="ECO:0000313" key="2">
    <source>
        <dbReference type="Proteomes" id="UP000009026"/>
    </source>
</evidence>
<sequence>MIDAVINSGKWRITSTYEGEVVASAVSLKESGEFNDAWTRLFVTP</sequence>
<keyword evidence="2" id="KW-1185">Reference proteome</keyword>
<organism evidence="1 2">
    <name type="scientific">Pseudomyxococcus hansupus</name>
    <dbReference type="NCBI Taxonomy" id="1297742"/>
    <lineage>
        <taxon>Bacteria</taxon>
        <taxon>Pseudomonadati</taxon>
        <taxon>Myxococcota</taxon>
        <taxon>Myxococcia</taxon>
        <taxon>Myxococcales</taxon>
        <taxon>Cystobacterineae</taxon>
        <taxon>Myxococcaceae</taxon>
        <taxon>Pseudomyxococcus</taxon>
    </lineage>
</organism>
<dbReference type="Proteomes" id="UP000009026">
    <property type="component" value="Chromosome"/>
</dbReference>